<dbReference type="SUPFAM" id="SSF53613">
    <property type="entry name" value="Ribokinase-like"/>
    <property type="match status" value="1"/>
</dbReference>
<dbReference type="GeneTree" id="ENSGT00390000005743"/>
<feature type="binding site" evidence="12">
    <location>
        <position position="279"/>
    </location>
    <ligand>
        <name>K(+)</name>
        <dbReference type="ChEBI" id="CHEBI:29103"/>
    </ligand>
</feature>
<reference evidence="14" key="2">
    <citation type="submission" date="2025-09" db="UniProtKB">
        <authorList>
            <consortium name="Ensembl"/>
        </authorList>
    </citation>
    <scope>IDENTIFICATION</scope>
</reference>
<feature type="binding site" evidence="12">
    <location>
        <begin position="37"/>
        <end position="41"/>
    </location>
    <ligand>
        <name>substrate</name>
    </ligand>
</feature>
<dbReference type="PRINTS" id="PR00990">
    <property type="entry name" value="RIBOKINASE"/>
</dbReference>
<evidence type="ECO:0000256" key="9">
    <source>
        <dbReference type="ARBA" id="ARBA00022842"/>
    </source>
</evidence>
<evidence type="ECO:0000256" key="6">
    <source>
        <dbReference type="ARBA" id="ARBA00022741"/>
    </source>
</evidence>
<dbReference type="HAMAP" id="MF_01987">
    <property type="entry name" value="Ribokinase"/>
    <property type="match status" value="1"/>
</dbReference>
<feature type="binding site" evidence="12">
    <location>
        <position position="236"/>
    </location>
    <ligand>
        <name>K(+)</name>
        <dbReference type="ChEBI" id="CHEBI:29103"/>
    </ligand>
</feature>
<keyword evidence="15" id="KW-1185">Reference proteome</keyword>
<evidence type="ECO:0000256" key="5">
    <source>
        <dbReference type="ARBA" id="ARBA00022723"/>
    </source>
</evidence>
<dbReference type="GO" id="GO:0005634">
    <property type="term" value="C:nucleus"/>
    <property type="evidence" value="ECO:0007669"/>
    <property type="project" value="UniProtKB-SubCell"/>
</dbReference>
<dbReference type="AlphaFoldDB" id="A0A3B3U687"/>
<dbReference type="GO" id="GO:0005829">
    <property type="term" value="C:cytosol"/>
    <property type="evidence" value="ECO:0007669"/>
    <property type="project" value="TreeGrafter"/>
</dbReference>
<feature type="binding site" evidence="12">
    <location>
        <position position="283"/>
    </location>
    <ligand>
        <name>K(+)</name>
        <dbReference type="ChEBI" id="CHEBI:29103"/>
    </ligand>
</feature>
<feature type="binding site" evidence="12">
    <location>
        <position position="127"/>
    </location>
    <ligand>
        <name>substrate</name>
    </ligand>
</feature>
<evidence type="ECO:0000256" key="10">
    <source>
        <dbReference type="ARBA" id="ARBA00022958"/>
    </source>
</evidence>
<dbReference type="InterPro" id="IPR029056">
    <property type="entry name" value="Ribokinase-like"/>
</dbReference>
<evidence type="ECO:0000313" key="15">
    <source>
        <dbReference type="Proteomes" id="UP000261500"/>
    </source>
</evidence>
<feature type="binding site" evidence="12">
    <location>
        <position position="242"/>
    </location>
    <ligand>
        <name>substrate</name>
    </ligand>
</feature>
<feature type="binding site" evidence="12">
    <location>
        <begin position="208"/>
        <end position="213"/>
    </location>
    <ligand>
        <name>ATP</name>
        <dbReference type="ChEBI" id="CHEBI:30616"/>
    </ligand>
</feature>
<feature type="binding site" evidence="12">
    <location>
        <position position="268"/>
    </location>
    <ligand>
        <name>ATP</name>
        <dbReference type="ChEBI" id="CHEBI:30616"/>
    </ligand>
</feature>
<keyword evidence="12" id="KW-0539">Nucleus</keyword>
<dbReference type="GO" id="GO:0005524">
    <property type="term" value="F:ATP binding"/>
    <property type="evidence" value="ECO:0007669"/>
    <property type="project" value="UniProtKB-UniRule"/>
</dbReference>
<evidence type="ECO:0000256" key="3">
    <source>
        <dbReference type="ARBA" id="ARBA00016943"/>
    </source>
</evidence>
<reference evidence="14" key="1">
    <citation type="submission" date="2025-08" db="UniProtKB">
        <authorList>
            <consortium name="Ensembl"/>
        </authorList>
    </citation>
    <scope>IDENTIFICATION</scope>
</reference>
<keyword evidence="4 12" id="KW-0808">Transferase</keyword>
<evidence type="ECO:0000256" key="1">
    <source>
        <dbReference type="ARBA" id="ARBA00005380"/>
    </source>
</evidence>
<keyword evidence="6 12" id="KW-0547">Nucleotide-binding</keyword>
<keyword evidence="9 12" id="KW-0460">Magnesium</keyword>
<evidence type="ECO:0000256" key="8">
    <source>
        <dbReference type="ARBA" id="ARBA00022840"/>
    </source>
</evidence>
<comment type="pathway">
    <text evidence="12">Carbohydrate metabolism; D-ribose degradation; D-ribose 5-phosphate from beta-D-ribopyranose: step 2/2.</text>
</comment>
<feature type="binding site" evidence="12">
    <location>
        <position position="277"/>
    </location>
    <ligand>
        <name>K(+)</name>
        <dbReference type="ChEBI" id="CHEBI:29103"/>
    </ligand>
</feature>
<accession>A0A3B3U687</accession>
<evidence type="ECO:0000256" key="2">
    <source>
        <dbReference type="ARBA" id="ARBA00012035"/>
    </source>
</evidence>
<feature type="active site" description="Proton acceptor" evidence="12">
    <location>
        <position position="242"/>
    </location>
</feature>
<comment type="subcellular location">
    <subcellularLocation>
        <location evidence="12">Cytoplasm</location>
    </subcellularLocation>
    <subcellularLocation>
        <location evidence="12">Nucleus</location>
    </subcellularLocation>
</comment>
<dbReference type="PROSITE" id="PS00584">
    <property type="entry name" value="PFKB_KINASES_2"/>
    <property type="match status" value="1"/>
</dbReference>
<comment type="subunit">
    <text evidence="12">Homodimer.</text>
</comment>
<proteinExistence type="inferred from homology"/>
<keyword evidence="5 12" id="KW-0479">Metal-binding</keyword>
<dbReference type="Proteomes" id="UP000261500">
    <property type="component" value="Unplaced"/>
</dbReference>
<evidence type="ECO:0000313" key="14">
    <source>
        <dbReference type="Ensembl" id="ENSPLAP00000008157.1"/>
    </source>
</evidence>
<sequence>MLECFFVVVFFHPSQAPRLPKAGETIHGHKFFIGFGGKGANQCIQAARLGVKTAMICKVWKGHEVFSQNFVWQTSDAATGAASITVNDAGENAIVIVAGANMRLGEEELQKALTAIRKAKVLVCQLEISSQTSLRALQMAHDNKVRTIFNPAPAIPDLDFGFYRVSDVFCCNESEAELLTGYSVNNVEDAHQAAQELLRRGCTAVIITLGPQGCVVLKAQDKTSTHVPSTAVKAVDTTGAGDSFIGALAFYLAHHPDMPLEEMARRANQVAAVSVQAVGTQTSFPFKRDLPADLF</sequence>
<comment type="similarity">
    <text evidence="12">Belongs to the carbohydrate kinase PfkB family. Ribokinase subfamily.</text>
</comment>
<dbReference type="InterPro" id="IPR011877">
    <property type="entry name" value="Ribokinase"/>
</dbReference>
<evidence type="ECO:0000256" key="11">
    <source>
        <dbReference type="ARBA" id="ARBA00023277"/>
    </source>
</evidence>
<keyword evidence="10 12" id="KW-0630">Potassium</keyword>
<dbReference type="PANTHER" id="PTHR10584:SF166">
    <property type="entry name" value="RIBOKINASE"/>
    <property type="match status" value="1"/>
</dbReference>
<organism evidence="14 15">
    <name type="scientific">Poecilia latipinna</name>
    <name type="common">sailfin molly</name>
    <dbReference type="NCBI Taxonomy" id="48699"/>
    <lineage>
        <taxon>Eukaryota</taxon>
        <taxon>Metazoa</taxon>
        <taxon>Chordata</taxon>
        <taxon>Craniata</taxon>
        <taxon>Vertebrata</taxon>
        <taxon>Euteleostomi</taxon>
        <taxon>Actinopterygii</taxon>
        <taxon>Neopterygii</taxon>
        <taxon>Teleostei</taxon>
        <taxon>Neoteleostei</taxon>
        <taxon>Acanthomorphata</taxon>
        <taxon>Ovalentaria</taxon>
        <taxon>Atherinomorphae</taxon>
        <taxon>Cyprinodontiformes</taxon>
        <taxon>Poeciliidae</taxon>
        <taxon>Poeciliinae</taxon>
        <taxon>Poecilia</taxon>
    </lineage>
</organism>
<feature type="binding site" evidence="12">
    <location>
        <position position="172"/>
    </location>
    <ligand>
        <name>ATP</name>
        <dbReference type="ChEBI" id="CHEBI:30616"/>
    </ligand>
</feature>
<keyword evidence="7 12" id="KW-0418">Kinase</keyword>
<evidence type="ECO:0000256" key="12">
    <source>
        <dbReference type="HAMAP-Rule" id="MF_03215"/>
    </source>
</evidence>
<gene>
    <name evidence="12" type="primary">RBKS</name>
</gene>
<keyword evidence="12" id="KW-0963">Cytoplasm</keyword>
<comment type="cofactor">
    <cofactor evidence="12">
        <name>Mg(2+)</name>
        <dbReference type="ChEBI" id="CHEBI:18420"/>
    </cofactor>
    <text evidence="12">Requires a divalent cation, most likely magnesium in vivo, as an electrophilic catalyst to aid phosphoryl group transfer. It is the chelate of the metal and the nucleotide that is the actual substrate.</text>
</comment>
<comment type="similarity">
    <text evidence="1">Belongs to the carbohydrate kinase pfkB family.</text>
</comment>
<keyword evidence="11 12" id="KW-0119">Carbohydrate metabolism</keyword>
<comment type="catalytic activity">
    <reaction evidence="12">
        <text>D-ribose + ATP = D-ribose 5-phosphate + ADP + H(+)</text>
        <dbReference type="Rhea" id="RHEA:13697"/>
        <dbReference type="ChEBI" id="CHEBI:15378"/>
        <dbReference type="ChEBI" id="CHEBI:30616"/>
        <dbReference type="ChEBI" id="CHEBI:47013"/>
        <dbReference type="ChEBI" id="CHEBI:78346"/>
        <dbReference type="ChEBI" id="CHEBI:456216"/>
        <dbReference type="EC" id="2.7.1.15"/>
    </reaction>
</comment>
<evidence type="ECO:0000259" key="13">
    <source>
        <dbReference type="Pfam" id="PF00294"/>
    </source>
</evidence>
<dbReference type="Pfam" id="PF00294">
    <property type="entry name" value="PfkB"/>
    <property type="match status" value="1"/>
</dbReference>
<evidence type="ECO:0000256" key="7">
    <source>
        <dbReference type="ARBA" id="ARBA00022777"/>
    </source>
</evidence>
<comment type="activity regulation">
    <text evidence="12">Activated by a monovalent cation that binds near, but not in, the active site. The most likely occupant of the site in vivo is potassium. Ion binding induces a conformational change that may alter substrate affinity.</text>
</comment>
<dbReference type="EC" id="2.7.1.15" evidence="2 12"/>
<feature type="binding site" evidence="12">
    <location>
        <position position="238"/>
    </location>
    <ligand>
        <name>K(+)</name>
        <dbReference type="ChEBI" id="CHEBI:29103"/>
    </ligand>
</feature>
<comment type="caution">
    <text evidence="12">Lacks conserved residue(s) required for the propagation of feature annotation.</text>
</comment>
<dbReference type="Gene3D" id="3.40.1190.20">
    <property type="match status" value="1"/>
</dbReference>
<dbReference type="GO" id="GO:0046872">
    <property type="term" value="F:metal ion binding"/>
    <property type="evidence" value="ECO:0007669"/>
    <property type="project" value="UniProtKB-KW"/>
</dbReference>
<dbReference type="Ensembl" id="ENSPLAT00000003358.1">
    <property type="protein sequence ID" value="ENSPLAP00000008157.1"/>
    <property type="gene ID" value="ENSPLAG00000010728.1"/>
</dbReference>
<feature type="binding site" evidence="12">
    <location>
        <position position="274"/>
    </location>
    <ligand>
        <name>K(+)</name>
        <dbReference type="ChEBI" id="CHEBI:29103"/>
    </ligand>
</feature>
<name>A0A3B3U687_9TELE</name>
<dbReference type="InterPro" id="IPR002139">
    <property type="entry name" value="Ribo/fructo_kinase"/>
</dbReference>
<dbReference type="GO" id="GO:0019303">
    <property type="term" value="P:D-ribose catabolic process"/>
    <property type="evidence" value="ECO:0007669"/>
    <property type="project" value="UniProtKB-UniRule"/>
</dbReference>
<dbReference type="PANTHER" id="PTHR10584">
    <property type="entry name" value="SUGAR KINASE"/>
    <property type="match status" value="1"/>
</dbReference>
<dbReference type="UniPathway" id="UPA00916">
    <property type="reaction ID" value="UER00889"/>
</dbReference>
<dbReference type="GO" id="GO:0006753">
    <property type="term" value="P:nucleoside phosphate metabolic process"/>
    <property type="evidence" value="ECO:0007669"/>
    <property type="project" value="UniProtKB-ARBA"/>
</dbReference>
<keyword evidence="8 12" id="KW-0067">ATP-binding</keyword>
<dbReference type="InterPro" id="IPR011611">
    <property type="entry name" value="PfkB_dom"/>
</dbReference>
<dbReference type="GO" id="GO:0004747">
    <property type="term" value="F:ribokinase activity"/>
    <property type="evidence" value="ECO:0007669"/>
    <property type="project" value="UniProtKB-UniRule"/>
</dbReference>
<protein>
    <recommendedName>
        <fullName evidence="3 12">Ribokinase</fullName>
        <shortName evidence="12">RK</shortName>
        <ecNumber evidence="2 12">2.7.1.15</ecNumber>
    </recommendedName>
</protein>
<feature type="domain" description="Carbohydrate kinase PfkB" evidence="13">
    <location>
        <begin position="22"/>
        <end position="285"/>
    </location>
</feature>
<feature type="binding site" evidence="12">
    <location>
        <begin position="241"/>
        <end position="242"/>
    </location>
    <ligand>
        <name>ATP</name>
        <dbReference type="ChEBI" id="CHEBI:30616"/>
    </ligand>
</feature>
<dbReference type="InterPro" id="IPR002173">
    <property type="entry name" value="Carboh/pur_kinase_PfkB_CS"/>
</dbReference>
<comment type="function">
    <text evidence="12">Catalyzes the phosphorylation of ribose at O-5 in a reaction requiring ATP and magnesium. The resulting D-ribose-5-phosphate can then be used either for sythesis of nucleotides, histidine, and tryptophan, or as a component of the pentose phosphate pathway.</text>
</comment>
<dbReference type="CDD" id="cd01174">
    <property type="entry name" value="ribokinase"/>
    <property type="match status" value="1"/>
</dbReference>
<evidence type="ECO:0000256" key="4">
    <source>
        <dbReference type="ARBA" id="ARBA00022679"/>
    </source>
</evidence>